<organism evidence="2 3">
    <name type="scientific">Pleurodeles waltl</name>
    <name type="common">Iberian ribbed newt</name>
    <dbReference type="NCBI Taxonomy" id="8319"/>
    <lineage>
        <taxon>Eukaryota</taxon>
        <taxon>Metazoa</taxon>
        <taxon>Chordata</taxon>
        <taxon>Craniata</taxon>
        <taxon>Vertebrata</taxon>
        <taxon>Euteleostomi</taxon>
        <taxon>Amphibia</taxon>
        <taxon>Batrachia</taxon>
        <taxon>Caudata</taxon>
        <taxon>Salamandroidea</taxon>
        <taxon>Salamandridae</taxon>
        <taxon>Pleurodelinae</taxon>
        <taxon>Pleurodeles</taxon>
    </lineage>
</organism>
<dbReference type="AlphaFoldDB" id="A0AAV7W4I3"/>
<gene>
    <name evidence="2" type="ORF">NDU88_004160</name>
</gene>
<evidence type="ECO:0008006" key="4">
    <source>
        <dbReference type="Google" id="ProtNLM"/>
    </source>
</evidence>
<dbReference type="Proteomes" id="UP001066276">
    <property type="component" value="Chromosome 1_2"/>
</dbReference>
<dbReference type="EMBL" id="JANPWB010000002">
    <property type="protein sequence ID" value="KAJ1208777.1"/>
    <property type="molecule type" value="Genomic_DNA"/>
</dbReference>
<protein>
    <recommendedName>
        <fullName evidence="4">Secreted protein</fullName>
    </recommendedName>
</protein>
<comment type="caution">
    <text evidence="2">The sequence shown here is derived from an EMBL/GenBank/DDBJ whole genome shotgun (WGS) entry which is preliminary data.</text>
</comment>
<keyword evidence="3" id="KW-1185">Reference proteome</keyword>
<feature type="region of interest" description="Disordered" evidence="1">
    <location>
        <begin position="41"/>
        <end position="63"/>
    </location>
</feature>
<evidence type="ECO:0000313" key="3">
    <source>
        <dbReference type="Proteomes" id="UP001066276"/>
    </source>
</evidence>
<proteinExistence type="predicted"/>
<evidence type="ECO:0000256" key="1">
    <source>
        <dbReference type="SAM" id="MobiDB-lite"/>
    </source>
</evidence>
<evidence type="ECO:0000313" key="2">
    <source>
        <dbReference type="EMBL" id="KAJ1208777.1"/>
    </source>
</evidence>
<sequence length="110" mass="11842">MDNAFGLQAVISFVLRPAHTTLVTSGTTIARTAWYRAPENTVAKKGQRKKEKEKDNPDGKQTCVGFFPPPSLCADRGTVKGVPPTITGKRRCGSRRHLSSTSWAALGSVA</sequence>
<name>A0AAV7W4I3_PLEWA</name>
<accession>A0AAV7W4I3</accession>
<reference evidence="2" key="1">
    <citation type="journal article" date="2022" name="bioRxiv">
        <title>Sequencing and chromosome-scale assembly of the giantPleurodeles waltlgenome.</title>
        <authorList>
            <person name="Brown T."/>
            <person name="Elewa A."/>
            <person name="Iarovenko S."/>
            <person name="Subramanian E."/>
            <person name="Araus A.J."/>
            <person name="Petzold A."/>
            <person name="Susuki M."/>
            <person name="Suzuki K.-i.T."/>
            <person name="Hayashi T."/>
            <person name="Toyoda A."/>
            <person name="Oliveira C."/>
            <person name="Osipova E."/>
            <person name="Leigh N.D."/>
            <person name="Simon A."/>
            <person name="Yun M.H."/>
        </authorList>
    </citation>
    <scope>NUCLEOTIDE SEQUENCE</scope>
    <source>
        <strain evidence="2">20211129_DDA</strain>
        <tissue evidence="2">Liver</tissue>
    </source>
</reference>